<feature type="compositionally biased region" description="Low complexity" evidence="1">
    <location>
        <begin position="212"/>
        <end position="221"/>
    </location>
</feature>
<feature type="compositionally biased region" description="Basic residues" evidence="1">
    <location>
        <begin position="224"/>
        <end position="234"/>
    </location>
</feature>
<feature type="compositionally biased region" description="Low complexity" evidence="1">
    <location>
        <begin position="37"/>
        <end position="63"/>
    </location>
</feature>
<feature type="compositionally biased region" description="Basic and acidic residues" evidence="1">
    <location>
        <begin position="96"/>
        <end position="106"/>
    </location>
</feature>
<accession>A0A6J4UPK7</accession>
<sequence length="342" mass="36392">ASPPLRFLRADLRRAGPPAVPHAELCRARYGRDDGSGPACRGGRLRLALGGRPPHARAGPGDPRGVDHGRRARRRDDARAARPDPPDALLPPPGPRRQDGGDDRPAQSRAVHLFPRLRQPARRVPGLWPPLERRHRGARRADGRRAGGHPGALVLARPGQLRRPPLSPARRHLQPAARAGAAPADLVRGGEPGHAPRVRAIRAGLEHDPRLGRAGTRAPGRPRGGVHGRGSPRRGAREEPGDPGPRGARPSGRAHSPARDRRRRSRRACPGPGAGGLPGGRNRRDPDGRAPDEPDRDARGGGRAGARVRRRGDRSLHALVPGRAERGGAGLVRPRGVPGLPV</sequence>
<feature type="compositionally biased region" description="Basic and acidic residues" evidence="1">
    <location>
        <begin position="64"/>
        <end position="85"/>
    </location>
</feature>
<feature type="compositionally biased region" description="Low complexity" evidence="1">
    <location>
        <begin position="175"/>
        <end position="184"/>
    </location>
</feature>
<feature type="compositionally biased region" description="Basic and acidic residues" evidence="1">
    <location>
        <begin position="282"/>
        <end position="300"/>
    </location>
</feature>
<dbReference type="AlphaFoldDB" id="A0A6J4UPK7"/>
<protein>
    <submittedName>
        <fullName evidence="2">Uncharacterized protein</fullName>
    </submittedName>
</protein>
<dbReference type="EMBL" id="CADCWN010000054">
    <property type="protein sequence ID" value="CAA9556947.1"/>
    <property type="molecule type" value="Genomic_DNA"/>
</dbReference>
<name>A0A6J4UPK7_9BACT</name>
<feature type="non-terminal residue" evidence="2">
    <location>
        <position position="1"/>
    </location>
</feature>
<evidence type="ECO:0000313" key="2">
    <source>
        <dbReference type="EMBL" id="CAA9556947.1"/>
    </source>
</evidence>
<feature type="compositionally biased region" description="Pro residues" evidence="1">
    <location>
        <begin position="86"/>
        <end position="95"/>
    </location>
</feature>
<organism evidence="2">
    <name type="scientific">uncultured Thermomicrobiales bacterium</name>
    <dbReference type="NCBI Taxonomy" id="1645740"/>
    <lineage>
        <taxon>Bacteria</taxon>
        <taxon>Pseudomonadati</taxon>
        <taxon>Thermomicrobiota</taxon>
        <taxon>Thermomicrobia</taxon>
        <taxon>Thermomicrobiales</taxon>
        <taxon>environmental samples</taxon>
    </lineage>
</organism>
<feature type="region of interest" description="Disordered" evidence="1">
    <location>
        <begin position="1"/>
        <end position="342"/>
    </location>
</feature>
<gene>
    <name evidence="2" type="ORF">AVDCRST_MAG18-747</name>
</gene>
<proteinExistence type="predicted"/>
<feature type="non-terminal residue" evidence="2">
    <location>
        <position position="342"/>
    </location>
</feature>
<evidence type="ECO:0000256" key="1">
    <source>
        <dbReference type="SAM" id="MobiDB-lite"/>
    </source>
</evidence>
<reference evidence="2" key="1">
    <citation type="submission" date="2020-02" db="EMBL/GenBank/DDBJ databases">
        <authorList>
            <person name="Meier V. D."/>
        </authorList>
    </citation>
    <scope>NUCLEOTIDE SEQUENCE</scope>
    <source>
        <strain evidence="2">AVDCRST_MAG18</strain>
    </source>
</reference>
<feature type="compositionally biased region" description="Basic and acidic residues" evidence="1">
    <location>
        <begin position="24"/>
        <end position="35"/>
    </location>
</feature>